<keyword evidence="3" id="KW-1185">Reference proteome</keyword>
<dbReference type="HOGENOM" id="CLU_544332_0_0_1"/>
<dbReference type="PANTHER" id="PTHR10773">
    <property type="entry name" value="DNA-DIRECTED RNA POLYMERASES I, II, AND III SUBUNIT RPABC2"/>
    <property type="match status" value="1"/>
</dbReference>
<dbReference type="PANTHER" id="PTHR10773:SF19">
    <property type="match status" value="1"/>
</dbReference>
<evidence type="ECO:0000313" key="3">
    <source>
        <dbReference type="Proteomes" id="UP000030746"/>
    </source>
</evidence>
<sequence>MATESTLSRGKRILQLSLVSSSSSTSSPTHAVDTVERVDATVDVTVGANSIRTNANSPTVDEMFCGPKNTSSCNANNDSDETSSDSFQESIDSDDSLRDPHFTPTKHDLRKADLSTDDDDQILQHFRKIKRTNTNAHLTPFANVIANQNVVDVNNISQKTNSPLDIPDTIAQENTVTENNQNKDLLRENTVHSIQIPILDPVDTLASVDSGDDTVVENHILDHEEVVVTKTRAKQGRANTENWDRNINKRLRMEGKVYKSPNSNIRHPRKIQPRKCTKACEADKRKQCNNISEDDRQQMFLSFWNMTWSEKKVLISNLVERQDVQDRTTISPASSRRNYTYNYYLRKDGARIYVCKNLFLTTLNIGEKTLYNWVNTTTKTAKVPCTKRSRKGENNNPIMNRTSFKNIFDEMNLSLFKPRKDQCDLCCSYEVGNVDEEQYNQHIQRKNAARSEKATDKEAAISDDSLAVITVDVQAVLLCPSLQARCPLLQDEACCTQFYGI</sequence>
<feature type="compositionally biased region" description="Basic and acidic residues" evidence="1">
    <location>
        <begin position="95"/>
        <end position="111"/>
    </location>
</feature>
<feature type="region of interest" description="Disordered" evidence="1">
    <location>
        <begin position="71"/>
        <end position="111"/>
    </location>
</feature>
<evidence type="ECO:0000313" key="2">
    <source>
        <dbReference type="EMBL" id="ESO97055.1"/>
    </source>
</evidence>
<protein>
    <submittedName>
        <fullName evidence="2">Uncharacterized protein</fullName>
    </submittedName>
</protein>
<dbReference type="EMBL" id="KB201355">
    <property type="protein sequence ID" value="ESO97055.1"/>
    <property type="molecule type" value="Genomic_DNA"/>
</dbReference>
<dbReference type="CTD" id="20242843"/>
<gene>
    <name evidence="2" type="ORF">LOTGIDRAFT_174662</name>
</gene>
<dbReference type="OMA" id="HECINEP"/>
<dbReference type="AlphaFoldDB" id="V4AQG1"/>
<dbReference type="OrthoDB" id="7367179at2759"/>
<evidence type="ECO:0000256" key="1">
    <source>
        <dbReference type="SAM" id="MobiDB-lite"/>
    </source>
</evidence>
<name>V4AQG1_LOTGI</name>
<dbReference type="Proteomes" id="UP000030746">
    <property type="component" value="Unassembled WGS sequence"/>
</dbReference>
<dbReference type="GeneID" id="20242843"/>
<accession>V4AQG1</accession>
<organism evidence="2 3">
    <name type="scientific">Lottia gigantea</name>
    <name type="common">Giant owl limpet</name>
    <dbReference type="NCBI Taxonomy" id="225164"/>
    <lineage>
        <taxon>Eukaryota</taxon>
        <taxon>Metazoa</taxon>
        <taxon>Spiralia</taxon>
        <taxon>Lophotrochozoa</taxon>
        <taxon>Mollusca</taxon>
        <taxon>Gastropoda</taxon>
        <taxon>Patellogastropoda</taxon>
        <taxon>Lottioidea</taxon>
        <taxon>Lottiidae</taxon>
        <taxon>Lottia</taxon>
    </lineage>
</organism>
<proteinExistence type="predicted"/>
<dbReference type="KEGG" id="lgi:LOTGIDRAFT_174662"/>
<reference evidence="2 3" key="1">
    <citation type="journal article" date="2013" name="Nature">
        <title>Insights into bilaterian evolution from three spiralian genomes.</title>
        <authorList>
            <person name="Simakov O."/>
            <person name="Marletaz F."/>
            <person name="Cho S.J."/>
            <person name="Edsinger-Gonzales E."/>
            <person name="Havlak P."/>
            <person name="Hellsten U."/>
            <person name="Kuo D.H."/>
            <person name="Larsson T."/>
            <person name="Lv J."/>
            <person name="Arendt D."/>
            <person name="Savage R."/>
            <person name="Osoegawa K."/>
            <person name="de Jong P."/>
            <person name="Grimwood J."/>
            <person name="Chapman J.A."/>
            <person name="Shapiro H."/>
            <person name="Aerts A."/>
            <person name="Otillar R.P."/>
            <person name="Terry A.Y."/>
            <person name="Boore J.L."/>
            <person name="Grigoriev I.V."/>
            <person name="Lindberg D.R."/>
            <person name="Seaver E.C."/>
            <person name="Weisblat D.A."/>
            <person name="Putnam N.H."/>
            <person name="Rokhsar D.S."/>
        </authorList>
    </citation>
    <scope>NUCLEOTIDE SEQUENCE [LARGE SCALE GENOMIC DNA]</scope>
</reference>
<dbReference type="RefSeq" id="XP_009052253.1">
    <property type="nucleotide sequence ID" value="XM_009054005.1"/>
</dbReference>